<name>A0ABR7IP66_9CLOT</name>
<gene>
    <name evidence="2" type="ORF">H8Z77_02600</name>
</gene>
<keyword evidence="1" id="KW-0472">Membrane</keyword>
<keyword evidence="3" id="KW-1185">Reference proteome</keyword>
<sequence length="113" mass="13032">MIDFILHYWVEFILGVISAGVTAMFAMCYRKLVQKGREQESMREGILAILHDRLYLICQYHLGQGEISPNALKNIEYIYKSYHKLGGNGTGTELYQRVKKLPLTLEGVDYDEN</sequence>
<dbReference type="EMBL" id="JACOQK010000001">
    <property type="protein sequence ID" value="MBC5786913.1"/>
    <property type="molecule type" value="Genomic_DNA"/>
</dbReference>
<evidence type="ECO:0008006" key="4">
    <source>
        <dbReference type="Google" id="ProtNLM"/>
    </source>
</evidence>
<organism evidence="2 3">
    <name type="scientific">Clostridium facile</name>
    <dbReference type="NCBI Taxonomy" id="2763035"/>
    <lineage>
        <taxon>Bacteria</taxon>
        <taxon>Bacillati</taxon>
        <taxon>Bacillota</taxon>
        <taxon>Clostridia</taxon>
        <taxon>Eubacteriales</taxon>
        <taxon>Clostridiaceae</taxon>
        <taxon>Clostridium</taxon>
    </lineage>
</organism>
<keyword evidence="1" id="KW-0812">Transmembrane</keyword>
<comment type="caution">
    <text evidence="2">The sequence shown here is derived from an EMBL/GenBank/DDBJ whole genome shotgun (WGS) entry which is preliminary data.</text>
</comment>
<feature type="transmembrane region" description="Helical" evidence="1">
    <location>
        <begin position="6"/>
        <end position="29"/>
    </location>
</feature>
<reference evidence="2 3" key="1">
    <citation type="submission" date="2020-08" db="EMBL/GenBank/DDBJ databases">
        <title>Genome public.</title>
        <authorList>
            <person name="Liu C."/>
            <person name="Sun Q."/>
        </authorList>
    </citation>
    <scope>NUCLEOTIDE SEQUENCE [LARGE SCALE GENOMIC DNA]</scope>
    <source>
        <strain evidence="2 3">NSJ-27</strain>
    </source>
</reference>
<protein>
    <recommendedName>
        <fullName evidence="4">Phage holin, LL-H family</fullName>
    </recommendedName>
</protein>
<proteinExistence type="predicted"/>
<evidence type="ECO:0000313" key="2">
    <source>
        <dbReference type="EMBL" id="MBC5786913.1"/>
    </source>
</evidence>
<evidence type="ECO:0000256" key="1">
    <source>
        <dbReference type="SAM" id="Phobius"/>
    </source>
</evidence>
<keyword evidence="1" id="KW-1133">Transmembrane helix</keyword>
<dbReference type="Proteomes" id="UP000649151">
    <property type="component" value="Unassembled WGS sequence"/>
</dbReference>
<dbReference type="RefSeq" id="WP_083256428.1">
    <property type="nucleotide sequence ID" value="NZ_JACOQK010000001.1"/>
</dbReference>
<accession>A0ABR7IP66</accession>
<evidence type="ECO:0000313" key="3">
    <source>
        <dbReference type="Proteomes" id="UP000649151"/>
    </source>
</evidence>